<evidence type="ECO:0000313" key="2">
    <source>
        <dbReference type="EMBL" id="GAL31081.1"/>
    </source>
</evidence>
<evidence type="ECO:0000256" key="1">
    <source>
        <dbReference type="SAM" id="Phobius"/>
    </source>
</evidence>
<gene>
    <name evidence="2" type="ORF">JCM19239_4479</name>
</gene>
<feature type="transmembrane region" description="Helical" evidence="1">
    <location>
        <begin position="6"/>
        <end position="25"/>
    </location>
</feature>
<keyword evidence="3" id="KW-1185">Reference proteome</keyword>
<keyword evidence="1" id="KW-0812">Transmembrane</keyword>
<proteinExistence type="predicted"/>
<protein>
    <submittedName>
        <fullName evidence="2">Uncharacterized protein</fullName>
    </submittedName>
</protein>
<reference evidence="3" key="1">
    <citation type="submission" date="2014-09" db="EMBL/GenBank/DDBJ databases">
        <title>Vibrio variabilis JCM 19239. (C206) whole genome shotgun sequence.</title>
        <authorList>
            <person name="Sawabe T."/>
            <person name="Meirelles P."/>
            <person name="Nakanishi M."/>
            <person name="Sayaka M."/>
            <person name="Hattori M."/>
            <person name="Ohkuma M."/>
        </authorList>
    </citation>
    <scope>NUCLEOTIDE SEQUENCE [LARGE SCALE GENOMIC DNA]</scope>
    <source>
        <strain evidence="3">JCM 19239</strain>
    </source>
</reference>
<accession>A0ABQ0JQQ0</accession>
<organism evidence="2 3">
    <name type="scientific">Vibrio variabilis</name>
    <dbReference type="NCBI Taxonomy" id="990271"/>
    <lineage>
        <taxon>Bacteria</taxon>
        <taxon>Pseudomonadati</taxon>
        <taxon>Pseudomonadota</taxon>
        <taxon>Gammaproteobacteria</taxon>
        <taxon>Vibrionales</taxon>
        <taxon>Vibrionaceae</taxon>
        <taxon>Vibrio</taxon>
    </lineage>
</organism>
<evidence type="ECO:0000313" key="3">
    <source>
        <dbReference type="Proteomes" id="UP000029223"/>
    </source>
</evidence>
<sequence length="44" mass="4723">MGDQVSFGKAVGILMVVAAICYGIHRIIQSKPSEKYATKIAQQA</sequence>
<dbReference type="EMBL" id="BBMS01000130">
    <property type="protein sequence ID" value="GAL31081.1"/>
    <property type="molecule type" value="Genomic_DNA"/>
</dbReference>
<comment type="caution">
    <text evidence="2">The sequence shown here is derived from an EMBL/GenBank/DDBJ whole genome shotgun (WGS) entry which is preliminary data.</text>
</comment>
<name>A0ABQ0JQQ0_9VIBR</name>
<keyword evidence="1" id="KW-0472">Membrane</keyword>
<keyword evidence="1" id="KW-1133">Transmembrane helix</keyword>
<dbReference type="Proteomes" id="UP000029223">
    <property type="component" value="Unassembled WGS sequence"/>
</dbReference>